<dbReference type="EMBL" id="JACIEB010000006">
    <property type="protein sequence ID" value="MBB3983105.1"/>
    <property type="molecule type" value="Genomic_DNA"/>
</dbReference>
<name>A0A7W6GPR1_9SPHN</name>
<dbReference type="Proteomes" id="UP000552757">
    <property type="component" value="Unassembled WGS sequence"/>
</dbReference>
<dbReference type="RefSeq" id="WP_183956096.1">
    <property type="nucleotide sequence ID" value="NZ_JACIEB010000006.1"/>
</dbReference>
<evidence type="ECO:0000313" key="2">
    <source>
        <dbReference type="Proteomes" id="UP000552757"/>
    </source>
</evidence>
<accession>A0A7W6GPR1</accession>
<reference evidence="1 2" key="1">
    <citation type="submission" date="2020-08" db="EMBL/GenBank/DDBJ databases">
        <title>Genomic Encyclopedia of Type Strains, Phase IV (KMG-IV): sequencing the most valuable type-strain genomes for metagenomic binning, comparative biology and taxonomic classification.</title>
        <authorList>
            <person name="Goeker M."/>
        </authorList>
    </citation>
    <scope>NUCLEOTIDE SEQUENCE [LARGE SCALE GENOMIC DNA]</scope>
    <source>
        <strain evidence="1 2">DSM 29348</strain>
    </source>
</reference>
<organism evidence="1 2">
    <name type="scientific">Sphingobium fontiphilum</name>
    <dbReference type="NCBI Taxonomy" id="944425"/>
    <lineage>
        <taxon>Bacteria</taxon>
        <taxon>Pseudomonadati</taxon>
        <taxon>Pseudomonadota</taxon>
        <taxon>Alphaproteobacteria</taxon>
        <taxon>Sphingomonadales</taxon>
        <taxon>Sphingomonadaceae</taxon>
        <taxon>Sphingobium</taxon>
    </lineage>
</organism>
<evidence type="ECO:0000313" key="1">
    <source>
        <dbReference type="EMBL" id="MBB3983105.1"/>
    </source>
</evidence>
<proteinExistence type="predicted"/>
<dbReference type="AlphaFoldDB" id="A0A7W6GPR1"/>
<protein>
    <submittedName>
        <fullName evidence="1">Uncharacterized protein</fullName>
    </submittedName>
</protein>
<sequence>MKLSRREALGAAMRNLAVSKEPLAAPLARAHVDLSFSNDQSDIDRLIAALPYV</sequence>
<keyword evidence="2" id="KW-1185">Reference proteome</keyword>
<comment type="caution">
    <text evidence="1">The sequence shown here is derived from an EMBL/GenBank/DDBJ whole genome shotgun (WGS) entry which is preliminary data.</text>
</comment>
<gene>
    <name evidence="1" type="ORF">GGR44_002785</name>
</gene>